<feature type="compositionally biased region" description="Basic and acidic residues" evidence="2">
    <location>
        <begin position="156"/>
        <end position="166"/>
    </location>
</feature>
<keyword evidence="1" id="KW-0863">Zinc-finger</keyword>
<name>A0A9P8I832_9PEZI</name>
<evidence type="ECO:0000313" key="5">
    <source>
        <dbReference type="Proteomes" id="UP000698800"/>
    </source>
</evidence>
<keyword evidence="5" id="KW-1185">Reference proteome</keyword>
<dbReference type="SUPFAM" id="SSF57667">
    <property type="entry name" value="beta-beta-alpha zinc fingers"/>
    <property type="match status" value="1"/>
</dbReference>
<dbReference type="PROSITE" id="PS00028">
    <property type="entry name" value="ZINC_FINGER_C2H2_1"/>
    <property type="match status" value="2"/>
</dbReference>
<feature type="compositionally biased region" description="Polar residues" evidence="2">
    <location>
        <begin position="531"/>
        <end position="543"/>
    </location>
</feature>
<dbReference type="AlphaFoldDB" id="A0A9P8I832"/>
<keyword evidence="1" id="KW-0862">Zinc</keyword>
<feature type="region of interest" description="Disordered" evidence="2">
    <location>
        <begin position="1"/>
        <end position="172"/>
    </location>
</feature>
<dbReference type="EMBL" id="JAGHQL010000010">
    <property type="protein sequence ID" value="KAH0545044.1"/>
    <property type="molecule type" value="Genomic_DNA"/>
</dbReference>
<evidence type="ECO:0000259" key="3">
    <source>
        <dbReference type="PROSITE" id="PS50157"/>
    </source>
</evidence>
<feature type="compositionally biased region" description="Low complexity" evidence="2">
    <location>
        <begin position="45"/>
        <end position="56"/>
    </location>
</feature>
<dbReference type="PROSITE" id="PS50157">
    <property type="entry name" value="ZINC_FINGER_C2H2_2"/>
    <property type="match status" value="2"/>
</dbReference>
<feature type="domain" description="C2H2-type" evidence="3">
    <location>
        <begin position="349"/>
        <end position="374"/>
    </location>
</feature>
<dbReference type="Gene3D" id="3.30.160.60">
    <property type="entry name" value="Classic Zinc Finger"/>
    <property type="match status" value="1"/>
</dbReference>
<comment type="caution">
    <text evidence="4">The sequence shown here is derived from an EMBL/GenBank/DDBJ whole genome shotgun (WGS) entry which is preliminary data.</text>
</comment>
<dbReference type="Proteomes" id="UP000698800">
    <property type="component" value="Unassembled WGS sequence"/>
</dbReference>
<accession>A0A9P8I832</accession>
<feature type="compositionally biased region" description="Polar residues" evidence="2">
    <location>
        <begin position="261"/>
        <end position="271"/>
    </location>
</feature>
<dbReference type="GO" id="GO:0008270">
    <property type="term" value="F:zinc ion binding"/>
    <property type="evidence" value="ECO:0007669"/>
    <property type="project" value="UniProtKB-KW"/>
</dbReference>
<evidence type="ECO:0000256" key="1">
    <source>
        <dbReference type="PROSITE-ProRule" id="PRU00042"/>
    </source>
</evidence>
<dbReference type="PANTHER" id="PTHR35391:SF7">
    <property type="entry name" value="C2H2-TYPE DOMAIN-CONTAINING PROTEIN"/>
    <property type="match status" value="1"/>
</dbReference>
<evidence type="ECO:0000313" key="4">
    <source>
        <dbReference type="EMBL" id="KAH0545044.1"/>
    </source>
</evidence>
<feature type="domain" description="C2H2-type" evidence="3">
    <location>
        <begin position="380"/>
        <end position="414"/>
    </location>
</feature>
<keyword evidence="1" id="KW-0479">Metal-binding</keyword>
<proteinExistence type="predicted"/>
<dbReference type="InterPro" id="IPR013087">
    <property type="entry name" value="Znf_C2H2_type"/>
</dbReference>
<feature type="region of interest" description="Disordered" evidence="2">
    <location>
        <begin position="478"/>
        <end position="549"/>
    </location>
</feature>
<feature type="compositionally biased region" description="Basic and acidic residues" evidence="2">
    <location>
        <begin position="485"/>
        <end position="514"/>
    </location>
</feature>
<feature type="compositionally biased region" description="Basic and acidic residues" evidence="2">
    <location>
        <begin position="83"/>
        <end position="98"/>
    </location>
</feature>
<dbReference type="OrthoDB" id="6077919at2759"/>
<feature type="compositionally biased region" description="Polar residues" evidence="2">
    <location>
        <begin position="115"/>
        <end position="128"/>
    </location>
</feature>
<sequence length="573" mass="63741">MACDQECLVTEREPVPSLQSSCDSNEIDPEIAAHKGTLEPGPFISPQELSEESPSSNIQESGNAQTGFALPNGQRPNTSSDSYGRRAEPPKDMDHGSEDAMETAQQTVEDAAEQNPRSETRIPSTYPSGPTPTKGLDCSKITSSNSSDRVLAQKSPKNDQDTEGSHLPDAVPTDVSSTIAAWSPEIRKEAASLTPRILSTLGIGREQTNSGPEAIVIGESPTDVSNKRLDASEDVQTENTYKLPPLNRSNRSGQIGHRMSSENMNISSGSGSPLNDRIMLQVEELLKFGLSNILSKRPQSVRFTGPTVGGNHGPIHAGRGKDIQCRFCKKVLPRDCDMNKHLKRHTRPYGCTFPNCNKLFGSKNDWKRHENTQHFQLEMWRCHEKDVTGKDCVKLFYRRETFQAHLRQHGITDPEKLREEARSRRIGRNGQGQFWCGFCKVPVPLKFRGLDAWDERFNHIGMHFARKQKIDEWVSVDSNVPKGDTWPERPKSPAEEPRETDGHEQESPKDEAPKDGNANVSRPPSEKPCTPNLSPSPTSTNGGQEPKSTDSVRYCVSYFLRRAHVQGLRFIIV</sequence>
<evidence type="ECO:0000256" key="2">
    <source>
        <dbReference type="SAM" id="MobiDB-lite"/>
    </source>
</evidence>
<dbReference type="PANTHER" id="PTHR35391">
    <property type="entry name" value="C2H2-TYPE DOMAIN-CONTAINING PROTEIN-RELATED"/>
    <property type="match status" value="1"/>
</dbReference>
<feature type="compositionally biased region" description="Polar residues" evidence="2">
    <location>
        <begin position="57"/>
        <end position="66"/>
    </location>
</feature>
<dbReference type="InterPro" id="IPR036236">
    <property type="entry name" value="Znf_C2H2_sf"/>
</dbReference>
<dbReference type="SMART" id="SM00355">
    <property type="entry name" value="ZnF_C2H2"/>
    <property type="match status" value="3"/>
</dbReference>
<organism evidence="4 5">
    <name type="scientific">Glutinoglossum americanum</name>
    <dbReference type="NCBI Taxonomy" id="1670608"/>
    <lineage>
        <taxon>Eukaryota</taxon>
        <taxon>Fungi</taxon>
        <taxon>Dikarya</taxon>
        <taxon>Ascomycota</taxon>
        <taxon>Pezizomycotina</taxon>
        <taxon>Geoglossomycetes</taxon>
        <taxon>Geoglossales</taxon>
        <taxon>Geoglossaceae</taxon>
        <taxon>Glutinoglossum</taxon>
    </lineage>
</organism>
<gene>
    <name evidence="4" type="ORF">FGG08_000815</name>
</gene>
<protein>
    <recommendedName>
        <fullName evidence="3">C2H2-type domain-containing protein</fullName>
    </recommendedName>
</protein>
<feature type="region of interest" description="Disordered" evidence="2">
    <location>
        <begin position="241"/>
        <end position="271"/>
    </location>
</feature>
<reference evidence="4" key="1">
    <citation type="submission" date="2021-03" db="EMBL/GenBank/DDBJ databases">
        <title>Comparative genomics and phylogenomic investigation of the class Geoglossomycetes provide insights into ecological specialization and systematics.</title>
        <authorList>
            <person name="Melie T."/>
            <person name="Pirro S."/>
            <person name="Miller A.N."/>
            <person name="Quandt A."/>
        </authorList>
    </citation>
    <scope>NUCLEOTIDE SEQUENCE</scope>
    <source>
        <strain evidence="4">GBOQ0MN5Z8</strain>
    </source>
</reference>